<dbReference type="Proteomes" id="UP000003781">
    <property type="component" value="Unassembled WGS sequence"/>
</dbReference>
<organism evidence="2 3">
    <name type="scientific">Crocosphaera chwakensis CCY0110</name>
    <dbReference type="NCBI Taxonomy" id="391612"/>
    <lineage>
        <taxon>Bacteria</taxon>
        <taxon>Bacillati</taxon>
        <taxon>Cyanobacteriota</taxon>
        <taxon>Cyanophyceae</taxon>
        <taxon>Oscillatoriophycideae</taxon>
        <taxon>Chroococcales</taxon>
        <taxon>Aphanothecaceae</taxon>
        <taxon>Crocosphaera</taxon>
        <taxon>Crocosphaera chwakensis</taxon>
    </lineage>
</organism>
<evidence type="ECO:0000313" key="2">
    <source>
        <dbReference type="EMBL" id="EAZ93141.1"/>
    </source>
</evidence>
<feature type="region of interest" description="Disordered" evidence="1">
    <location>
        <begin position="79"/>
        <end position="99"/>
    </location>
</feature>
<dbReference type="SUPFAM" id="SSF143100">
    <property type="entry name" value="TTHA1013/TTHA0281-like"/>
    <property type="match status" value="1"/>
</dbReference>
<proteinExistence type="predicted"/>
<dbReference type="Gene3D" id="3.30.160.250">
    <property type="match status" value="1"/>
</dbReference>
<evidence type="ECO:0008006" key="4">
    <source>
        <dbReference type="Google" id="ProtNLM"/>
    </source>
</evidence>
<dbReference type="InterPro" id="IPR035069">
    <property type="entry name" value="TTHA1013/TTHA0281-like"/>
</dbReference>
<evidence type="ECO:0000256" key="1">
    <source>
        <dbReference type="SAM" id="MobiDB-lite"/>
    </source>
</evidence>
<comment type="caution">
    <text evidence="2">The sequence shown here is derived from an EMBL/GenBank/DDBJ whole genome shotgun (WGS) entry which is preliminary data.</text>
</comment>
<dbReference type="OrthoDB" id="428699at2"/>
<accession>A3IKF2</accession>
<dbReference type="EMBL" id="AAXW01000003">
    <property type="protein sequence ID" value="EAZ93141.1"/>
    <property type="molecule type" value="Genomic_DNA"/>
</dbReference>
<sequence>MVDKINIVVAKNSDGYSVNFPELDSIDYQDSSLDEVLNRLKETLETHLMTSDVSQGTTGESILNMVNKYDLTEEELNNLPRDGAEEHDHYLYGTPKKSQ</sequence>
<dbReference type="eggNOG" id="ENOG5032ZNE">
    <property type="taxonomic scope" value="Bacteria"/>
</dbReference>
<evidence type="ECO:0000313" key="3">
    <source>
        <dbReference type="Proteomes" id="UP000003781"/>
    </source>
</evidence>
<name>A3IKF2_9CHRO</name>
<dbReference type="RefSeq" id="WP_008273811.1">
    <property type="nucleotide sequence ID" value="NZ_AAXW01000003.1"/>
</dbReference>
<dbReference type="AlphaFoldDB" id="A3IKF2"/>
<protein>
    <recommendedName>
        <fullName evidence="4">HicB-like antitoxin of toxin-antitoxin system domain-containing protein</fullName>
    </recommendedName>
</protein>
<keyword evidence="3" id="KW-1185">Reference proteome</keyword>
<gene>
    <name evidence="2" type="ORF">CY0110_03694</name>
</gene>
<reference evidence="2 3" key="1">
    <citation type="submission" date="2007-03" db="EMBL/GenBank/DDBJ databases">
        <authorList>
            <person name="Stal L."/>
            <person name="Ferriera S."/>
            <person name="Johnson J."/>
            <person name="Kravitz S."/>
            <person name="Beeson K."/>
            <person name="Sutton G."/>
            <person name="Rogers Y.-H."/>
            <person name="Friedman R."/>
            <person name="Frazier M."/>
            <person name="Venter J.C."/>
        </authorList>
    </citation>
    <scope>NUCLEOTIDE SEQUENCE [LARGE SCALE GENOMIC DNA]</scope>
    <source>
        <strain evidence="2 3">CCY0110</strain>
    </source>
</reference>